<reference evidence="4" key="2">
    <citation type="journal article" date="2016" name="Int. J. Syst. Evol. Microbiol.">
        <title>Complete genome sequence and cell structure of Limnochorda pilosa, a Gram-negative spore-former within the phylum Firmicutes.</title>
        <authorList>
            <person name="Watanabe M."/>
            <person name="Kojima H."/>
            <person name="Fukui M."/>
        </authorList>
    </citation>
    <scope>NUCLEOTIDE SEQUENCE [LARGE SCALE GENOMIC DNA]</scope>
    <source>
        <strain evidence="4">HC45</strain>
    </source>
</reference>
<sequence length="308" mass="34051">MDRLLAAGAQVTVVDSFDPFYDPAVKRLNVAPHLVNPRYRLVEADIRDVQALEQAFAEGRPEAVVHLAARAGVRPSVEDPATYAAVNVMGTVNVLEASRRYGVSRFAFGSSSSVYGGNRKVPFSEEDPVLAPASPYGATKAAGEALCESFSACYGLPVVALRFFTVYGPRQRPDLAIHKFAWLLRRGEPLPVFGDGSSERDYTYVDDIVDGILAALAFRAFPGGEAPFRLFNLGSDRPVRLDALVDLLARTVGREPHLQRLPEQVGDVRRTWADLTRSRRELGYAPRVSLEEGLARFARWLDDERMER</sequence>
<dbReference type="EMBL" id="AP014924">
    <property type="protein sequence ID" value="BAS27839.1"/>
    <property type="molecule type" value="Genomic_DNA"/>
</dbReference>
<evidence type="ECO:0000313" key="3">
    <source>
        <dbReference type="EMBL" id="BAS27839.1"/>
    </source>
</evidence>
<organism evidence="3 4">
    <name type="scientific">Limnochorda pilosa</name>
    <dbReference type="NCBI Taxonomy" id="1555112"/>
    <lineage>
        <taxon>Bacteria</taxon>
        <taxon>Bacillati</taxon>
        <taxon>Bacillota</taxon>
        <taxon>Limnochordia</taxon>
        <taxon>Limnochordales</taxon>
        <taxon>Limnochordaceae</taxon>
        <taxon>Limnochorda</taxon>
    </lineage>
</organism>
<evidence type="ECO:0000259" key="2">
    <source>
        <dbReference type="Pfam" id="PF01370"/>
    </source>
</evidence>
<dbReference type="Gene3D" id="3.40.50.720">
    <property type="entry name" value="NAD(P)-binding Rossmann-like Domain"/>
    <property type="match status" value="1"/>
</dbReference>
<dbReference type="PANTHER" id="PTHR43574">
    <property type="entry name" value="EPIMERASE-RELATED"/>
    <property type="match status" value="1"/>
</dbReference>
<dbReference type="PATRIC" id="fig|1555112.3.peg.2033"/>
<dbReference type="InterPro" id="IPR001509">
    <property type="entry name" value="Epimerase_deHydtase"/>
</dbReference>
<dbReference type="SUPFAM" id="SSF51735">
    <property type="entry name" value="NAD(P)-binding Rossmann-fold domains"/>
    <property type="match status" value="1"/>
</dbReference>
<keyword evidence="4" id="KW-1185">Reference proteome</keyword>
<dbReference type="KEGG" id="lpil:LIP_1998"/>
<gene>
    <name evidence="3" type="ORF">LIP_1998</name>
</gene>
<keyword evidence="1" id="KW-0520">NAD</keyword>
<accession>A0A0K2SLY6</accession>
<proteinExistence type="predicted"/>
<dbReference type="Proteomes" id="UP000065807">
    <property type="component" value="Chromosome"/>
</dbReference>
<name>A0A0K2SLY6_LIMPI</name>
<dbReference type="PRINTS" id="PR01713">
    <property type="entry name" value="NUCEPIMERASE"/>
</dbReference>
<reference evidence="4" key="1">
    <citation type="submission" date="2015-07" db="EMBL/GenBank/DDBJ databases">
        <title>Complete genome sequence and phylogenetic analysis of Limnochorda pilosa.</title>
        <authorList>
            <person name="Watanabe M."/>
            <person name="Kojima H."/>
            <person name="Fukui M."/>
        </authorList>
    </citation>
    <scope>NUCLEOTIDE SEQUENCE [LARGE SCALE GENOMIC DNA]</scope>
    <source>
        <strain evidence="4">HC45</strain>
    </source>
</reference>
<evidence type="ECO:0000256" key="1">
    <source>
        <dbReference type="ARBA" id="ARBA00023027"/>
    </source>
</evidence>
<evidence type="ECO:0000313" key="4">
    <source>
        <dbReference type="Proteomes" id="UP000065807"/>
    </source>
</evidence>
<feature type="domain" description="NAD-dependent epimerase/dehydratase" evidence="2">
    <location>
        <begin position="2"/>
        <end position="218"/>
    </location>
</feature>
<dbReference type="AlphaFoldDB" id="A0A0K2SLY6"/>
<dbReference type="Pfam" id="PF01370">
    <property type="entry name" value="Epimerase"/>
    <property type="match status" value="1"/>
</dbReference>
<dbReference type="InterPro" id="IPR036291">
    <property type="entry name" value="NAD(P)-bd_dom_sf"/>
</dbReference>
<protein>
    <submittedName>
        <fullName evidence="3">Epimerase</fullName>
    </submittedName>
</protein>
<dbReference type="STRING" id="1555112.LIP_1998"/>